<protein>
    <submittedName>
        <fullName evidence="2">Uncharacterized protein</fullName>
    </submittedName>
</protein>
<comment type="caution">
    <text evidence="2">The sequence shown here is derived from an EMBL/GenBank/DDBJ whole genome shotgun (WGS) entry which is preliminary data.</text>
</comment>
<evidence type="ECO:0000256" key="1">
    <source>
        <dbReference type="SAM" id="MobiDB-lite"/>
    </source>
</evidence>
<sequence length="125" mass="15284">MKRLRMTPEHSRFCRRAHIRQTKLSYREAPLPMSQSQRDELTSLRPTTDDVERREGKCYIRRRKQKRRPRFLKKEQYSFLRPEQIIIIIVVSAQFQKRFGTIFESQSSNRFLEETKQFFAKNEKT</sequence>
<organism evidence="2 3">
    <name type="scientific">Mucuna pruriens</name>
    <name type="common">Velvet bean</name>
    <name type="synonym">Dolichos pruriens</name>
    <dbReference type="NCBI Taxonomy" id="157652"/>
    <lineage>
        <taxon>Eukaryota</taxon>
        <taxon>Viridiplantae</taxon>
        <taxon>Streptophyta</taxon>
        <taxon>Embryophyta</taxon>
        <taxon>Tracheophyta</taxon>
        <taxon>Spermatophyta</taxon>
        <taxon>Magnoliopsida</taxon>
        <taxon>eudicotyledons</taxon>
        <taxon>Gunneridae</taxon>
        <taxon>Pentapetalae</taxon>
        <taxon>rosids</taxon>
        <taxon>fabids</taxon>
        <taxon>Fabales</taxon>
        <taxon>Fabaceae</taxon>
        <taxon>Papilionoideae</taxon>
        <taxon>50 kb inversion clade</taxon>
        <taxon>NPAAA clade</taxon>
        <taxon>indigoferoid/millettioid clade</taxon>
        <taxon>Phaseoleae</taxon>
        <taxon>Mucuna</taxon>
    </lineage>
</organism>
<proteinExistence type="predicted"/>
<evidence type="ECO:0000313" key="3">
    <source>
        <dbReference type="Proteomes" id="UP000257109"/>
    </source>
</evidence>
<dbReference type="EMBL" id="QJKJ01006512">
    <property type="protein sequence ID" value="RDX86465.1"/>
    <property type="molecule type" value="Genomic_DNA"/>
</dbReference>
<dbReference type="Proteomes" id="UP000257109">
    <property type="component" value="Unassembled WGS sequence"/>
</dbReference>
<gene>
    <name evidence="2" type="ORF">CR513_32195</name>
</gene>
<feature type="compositionally biased region" description="Basic and acidic residues" evidence="1">
    <location>
        <begin position="37"/>
        <end position="55"/>
    </location>
</feature>
<accession>A0A371G7F9</accession>
<dbReference type="AlphaFoldDB" id="A0A371G7F9"/>
<name>A0A371G7F9_MUCPR</name>
<reference evidence="2" key="1">
    <citation type="submission" date="2018-05" db="EMBL/GenBank/DDBJ databases">
        <title>Draft genome of Mucuna pruriens seed.</title>
        <authorList>
            <person name="Nnadi N.E."/>
            <person name="Vos R."/>
            <person name="Hasami M.H."/>
            <person name="Devisetty U.K."/>
            <person name="Aguiy J.C."/>
        </authorList>
    </citation>
    <scope>NUCLEOTIDE SEQUENCE [LARGE SCALE GENOMIC DNA]</scope>
    <source>
        <strain evidence="2">JCA_2017</strain>
    </source>
</reference>
<feature type="region of interest" description="Disordered" evidence="1">
    <location>
        <begin position="29"/>
        <end position="55"/>
    </location>
</feature>
<evidence type="ECO:0000313" key="2">
    <source>
        <dbReference type="EMBL" id="RDX86465.1"/>
    </source>
</evidence>
<feature type="non-terminal residue" evidence="2">
    <location>
        <position position="1"/>
    </location>
</feature>
<keyword evidence="3" id="KW-1185">Reference proteome</keyword>